<name>A0A078A6I3_STYLE</name>
<keyword evidence="2" id="KW-1185">Reference proteome</keyword>
<reference evidence="1 2" key="1">
    <citation type="submission" date="2014-06" db="EMBL/GenBank/DDBJ databases">
        <authorList>
            <person name="Swart Estienne"/>
        </authorList>
    </citation>
    <scope>NUCLEOTIDE SEQUENCE [LARGE SCALE GENOMIC DNA]</scope>
    <source>
        <strain evidence="1 2">130c</strain>
    </source>
</reference>
<evidence type="ECO:0000313" key="2">
    <source>
        <dbReference type="Proteomes" id="UP000039865"/>
    </source>
</evidence>
<organism evidence="1 2">
    <name type="scientific">Stylonychia lemnae</name>
    <name type="common">Ciliate</name>
    <dbReference type="NCBI Taxonomy" id="5949"/>
    <lineage>
        <taxon>Eukaryota</taxon>
        <taxon>Sar</taxon>
        <taxon>Alveolata</taxon>
        <taxon>Ciliophora</taxon>
        <taxon>Intramacronucleata</taxon>
        <taxon>Spirotrichea</taxon>
        <taxon>Stichotrichia</taxon>
        <taxon>Sporadotrichida</taxon>
        <taxon>Oxytrichidae</taxon>
        <taxon>Stylonychinae</taxon>
        <taxon>Stylonychia</taxon>
    </lineage>
</organism>
<dbReference type="InParanoid" id="A0A078A6I3"/>
<dbReference type="AlphaFoldDB" id="A0A078A6I3"/>
<dbReference type="EMBL" id="CCKQ01005923">
    <property type="protein sequence ID" value="CDW77190.1"/>
    <property type="molecule type" value="Genomic_DNA"/>
</dbReference>
<proteinExistence type="predicted"/>
<evidence type="ECO:0000313" key="1">
    <source>
        <dbReference type="EMBL" id="CDW77190.1"/>
    </source>
</evidence>
<gene>
    <name evidence="1" type="primary">Contig13423.g14327</name>
    <name evidence="1" type="ORF">STYLEM_6160</name>
</gene>
<protein>
    <submittedName>
        <fullName evidence="1">Uncharacterized protein</fullName>
    </submittedName>
</protein>
<sequence length="251" mass="29462">MKGKLDSNDSEANIIRNILKIARTSQPNELNPNSVKKNSFSYFQSKYGLQSNQESASTENLPIEDSDVQKSLELILTVFMMKKFKNIKQTFIQFSTDINKLLKMMNAIEVIIIEITLLQESLNEIKYQSQQGINFNTRQLNDATIFESKDMIMYYRELLFRFTNYDIINQVELNDRYSLINDQFHLFKLTNLFKTFNTKNTIYNQYRSNPRLHPLSYERWEGSQFKIKNGISSNVEDIVALELLPDCTLNQ</sequence>
<dbReference type="Proteomes" id="UP000039865">
    <property type="component" value="Unassembled WGS sequence"/>
</dbReference>
<accession>A0A078A6I3</accession>